<keyword evidence="3" id="KW-1185">Reference proteome</keyword>
<sequence length="94" mass="9521">MKRSSLIRSLCACLCAGLLAGSCTAYAAGMQEQARTVRVPVPYAMEGQDEGPSLYLSERAGLPAQAPGGGGARCAAANPARQRPLAAGIGRACV</sequence>
<feature type="chain" id="PRO_5035165869" evidence="1">
    <location>
        <begin position="28"/>
        <end position="94"/>
    </location>
</feature>
<keyword evidence="1" id="KW-0732">Signal</keyword>
<organism evidence="2 3">
    <name type="scientific">Lawsonibacter hominis</name>
    <dbReference type="NCBI Taxonomy" id="2763053"/>
    <lineage>
        <taxon>Bacteria</taxon>
        <taxon>Bacillati</taxon>
        <taxon>Bacillota</taxon>
        <taxon>Clostridia</taxon>
        <taxon>Eubacteriales</taxon>
        <taxon>Oscillospiraceae</taxon>
        <taxon>Lawsonibacter</taxon>
    </lineage>
</organism>
<dbReference type="PROSITE" id="PS51257">
    <property type="entry name" value="PROKAR_LIPOPROTEIN"/>
    <property type="match status" value="1"/>
</dbReference>
<dbReference type="Proteomes" id="UP000661435">
    <property type="component" value="Unassembled WGS sequence"/>
</dbReference>
<evidence type="ECO:0000313" key="2">
    <source>
        <dbReference type="EMBL" id="MBC5734727.1"/>
    </source>
</evidence>
<proteinExistence type="predicted"/>
<comment type="caution">
    <text evidence="2">The sequence shown here is derived from an EMBL/GenBank/DDBJ whole genome shotgun (WGS) entry which is preliminary data.</text>
</comment>
<accession>A0A8J6JG97</accession>
<protein>
    <submittedName>
        <fullName evidence="2">Uncharacterized protein</fullName>
    </submittedName>
</protein>
<evidence type="ECO:0000313" key="3">
    <source>
        <dbReference type="Proteomes" id="UP000661435"/>
    </source>
</evidence>
<dbReference type="EMBL" id="JACOPP010000023">
    <property type="protein sequence ID" value="MBC5734727.1"/>
    <property type="molecule type" value="Genomic_DNA"/>
</dbReference>
<dbReference type="RefSeq" id="WP_186908555.1">
    <property type="nucleotide sequence ID" value="NZ_JACOPP010000023.1"/>
</dbReference>
<evidence type="ECO:0000256" key="1">
    <source>
        <dbReference type="SAM" id="SignalP"/>
    </source>
</evidence>
<name>A0A8J6JG97_9FIRM</name>
<dbReference type="AlphaFoldDB" id="A0A8J6JG97"/>
<gene>
    <name evidence="2" type="ORF">H8S57_13485</name>
</gene>
<feature type="signal peptide" evidence="1">
    <location>
        <begin position="1"/>
        <end position="27"/>
    </location>
</feature>
<reference evidence="2" key="1">
    <citation type="submission" date="2020-08" db="EMBL/GenBank/DDBJ databases">
        <title>Genome public.</title>
        <authorList>
            <person name="Liu C."/>
            <person name="Sun Q."/>
        </authorList>
    </citation>
    <scope>NUCLEOTIDE SEQUENCE</scope>
    <source>
        <strain evidence="2">NSJ-51</strain>
    </source>
</reference>